<dbReference type="Proteomes" id="UP000078046">
    <property type="component" value="Unassembled WGS sequence"/>
</dbReference>
<dbReference type="EMBL" id="LWCA01001826">
    <property type="protein sequence ID" value="OAF64449.1"/>
    <property type="molecule type" value="Genomic_DNA"/>
</dbReference>
<accession>A0A177AR25</accession>
<feature type="transmembrane region" description="Helical" evidence="7">
    <location>
        <begin position="125"/>
        <end position="155"/>
    </location>
</feature>
<evidence type="ECO:0000256" key="1">
    <source>
        <dbReference type="ARBA" id="ARBA00004141"/>
    </source>
</evidence>
<evidence type="ECO:0000256" key="3">
    <source>
        <dbReference type="ARBA" id="ARBA00022692"/>
    </source>
</evidence>
<evidence type="ECO:0000256" key="6">
    <source>
        <dbReference type="PIRNR" id="PIRNR016013"/>
    </source>
</evidence>
<comment type="subcellular location">
    <subcellularLocation>
        <location evidence="1">Membrane</location>
        <topology evidence="1">Multi-pass membrane protein</topology>
    </subcellularLocation>
</comment>
<dbReference type="InterPro" id="IPR004932">
    <property type="entry name" value="Rer1"/>
</dbReference>
<keyword evidence="3 7" id="KW-0812">Transmembrane</keyword>
<dbReference type="GO" id="GO:0000139">
    <property type="term" value="C:Golgi membrane"/>
    <property type="evidence" value="ECO:0007669"/>
    <property type="project" value="TreeGrafter"/>
</dbReference>
<evidence type="ECO:0000256" key="2">
    <source>
        <dbReference type="ARBA" id="ARBA00006070"/>
    </source>
</evidence>
<dbReference type="OrthoDB" id="448250at2759"/>
<dbReference type="PANTHER" id="PTHR10743:SF0">
    <property type="entry name" value="PROTEIN RER1"/>
    <property type="match status" value="1"/>
</dbReference>
<organism evidence="8 9">
    <name type="scientific">Intoshia linei</name>
    <dbReference type="NCBI Taxonomy" id="1819745"/>
    <lineage>
        <taxon>Eukaryota</taxon>
        <taxon>Metazoa</taxon>
        <taxon>Spiralia</taxon>
        <taxon>Lophotrochozoa</taxon>
        <taxon>Mesozoa</taxon>
        <taxon>Orthonectida</taxon>
        <taxon>Rhopaluridae</taxon>
        <taxon>Intoshia</taxon>
    </lineage>
</organism>
<dbReference type="AlphaFoldDB" id="A0A177AR25"/>
<feature type="transmembrane region" description="Helical" evidence="7">
    <location>
        <begin position="62"/>
        <end position="80"/>
    </location>
</feature>
<keyword evidence="5 6" id="KW-0472">Membrane</keyword>
<comment type="caution">
    <text evidence="8">The sequence shown here is derived from an EMBL/GenBank/DDBJ whole genome shotgun (WGS) entry which is preliminary data.</text>
</comment>
<dbReference type="GO" id="GO:0006890">
    <property type="term" value="P:retrograde vesicle-mediated transport, Golgi to endoplasmic reticulum"/>
    <property type="evidence" value="ECO:0007669"/>
    <property type="project" value="TreeGrafter"/>
</dbReference>
<dbReference type="GO" id="GO:0005783">
    <property type="term" value="C:endoplasmic reticulum"/>
    <property type="evidence" value="ECO:0007669"/>
    <property type="project" value="GOC"/>
</dbReference>
<reference evidence="8 9" key="1">
    <citation type="submission" date="2016-04" db="EMBL/GenBank/DDBJ databases">
        <title>The genome of Intoshia linei affirms orthonectids as highly simplified spiralians.</title>
        <authorList>
            <person name="Mikhailov K.V."/>
            <person name="Slusarev G.S."/>
            <person name="Nikitin M.A."/>
            <person name="Logacheva M.D."/>
            <person name="Penin A."/>
            <person name="Aleoshin V."/>
            <person name="Panchin Y.V."/>
        </authorList>
    </citation>
    <scope>NUCLEOTIDE SEQUENCE [LARGE SCALE GENOMIC DNA]</scope>
    <source>
        <strain evidence="8">Intl2013</strain>
        <tissue evidence="8">Whole animal</tissue>
    </source>
</reference>
<name>A0A177AR25_9BILA</name>
<gene>
    <name evidence="8" type="ORF">A3Q56_07840</name>
</gene>
<comment type="similarity">
    <text evidence="2 6">Belongs to the RER1 family.</text>
</comment>
<evidence type="ECO:0000256" key="5">
    <source>
        <dbReference type="ARBA" id="ARBA00023136"/>
    </source>
</evidence>
<protein>
    <recommendedName>
        <fullName evidence="6">Protein RER1</fullName>
    </recommendedName>
</protein>
<keyword evidence="9" id="KW-1185">Reference proteome</keyword>
<proteinExistence type="inferred from homology"/>
<feature type="transmembrane region" description="Helical" evidence="7">
    <location>
        <begin position="38"/>
        <end position="57"/>
    </location>
</feature>
<dbReference type="GO" id="GO:0006621">
    <property type="term" value="P:protein retention in ER lumen"/>
    <property type="evidence" value="ECO:0007669"/>
    <property type="project" value="TreeGrafter"/>
</dbReference>
<dbReference type="PIRSF" id="PIRSF016013">
    <property type="entry name" value="AtER_Rer1p"/>
    <property type="match status" value="1"/>
</dbReference>
<keyword evidence="4 7" id="KW-1133">Transmembrane helix</keyword>
<dbReference type="PANTHER" id="PTHR10743">
    <property type="entry name" value="PROTEIN RER1"/>
    <property type="match status" value="1"/>
</dbReference>
<evidence type="ECO:0000313" key="8">
    <source>
        <dbReference type="EMBL" id="OAF64449.1"/>
    </source>
</evidence>
<evidence type="ECO:0000313" key="9">
    <source>
        <dbReference type="Proteomes" id="UP000078046"/>
    </source>
</evidence>
<evidence type="ECO:0000256" key="4">
    <source>
        <dbReference type="ARBA" id="ARBA00022989"/>
    </source>
</evidence>
<comment type="function">
    <text evidence="6">Involved in the retrieval of endoplasmic reticulum membrane proteins from the early Golgi compartment.</text>
</comment>
<dbReference type="Pfam" id="PF03248">
    <property type="entry name" value="Rer1"/>
    <property type="match status" value="1"/>
</dbReference>
<evidence type="ECO:0000256" key="7">
    <source>
        <dbReference type="SAM" id="Phobius"/>
    </source>
</evidence>
<sequence>MYDDMKVNEDDDDFFEPRSHFVVKVERYLDLTVSYLKARWTFTFVMVFLTNFNVIFFKGHYVVAYTLGIYLLNLLLQFLSPKIDPALSDDDGPTLPMTEKDEEFKPFIRRLDEFNCWKRSTMAVVIGYICTFIPFFNIPVFWPILLIYFCILFTVTMKRQIMHMIKYKYIPMTIGKQTYNSPVIDN</sequence>